<dbReference type="InterPro" id="IPR011250">
    <property type="entry name" value="OMP/PagP_B-barrel"/>
</dbReference>
<dbReference type="Gene3D" id="2.40.160.20">
    <property type="match status" value="1"/>
</dbReference>
<evidence type="ECO:0000313" key="8">
    <source>
        <dbReference type="Proteomes" id="UP000244912"/>
    </source>
</evidence>
<comment type="similarity">
    <text evidence="4">Belongs to the Omp25/RopB family.</text>
</comment>
<dbReference type="OrthoDB" id="268975at2"/>
<feature type="domain" description="Outer membrane protein beta-barrel" evidence="6">
    <location>
        <begin position="39"/>
        <end position="233"/>
    </location>
</feature>
<organism evidence="7 8">
    <name type="scientific">Palleronia abyssalis</name>
    <dbReference type="NCBI Taxonomy" id="1501240"/>
    <lineage>
        <taxon>Bacteria</taxon>
        <taxon>Pseudomonadati</taxon>
        <taxon>Pseudomonadota</taxon>
        <taxon>Alphaproteobacteria</taxon>
        <taxon>Rhodobacterales</taxon>
        <taxon>Roseobacteraceae</taxon>
        <taxon>Palleronia</taxon>
    </lineage>
</organism>
<sequence length="233" mass="24481">MKTRIMISAAAIVAAGVANAGGTAAPVYEPQPQMRSVVAQPDWTGPYAGISLGFGDVDAEVFEPLDLDAGGALGGVFAGYQYDFGSFVLGAELDGNIANLDVDLDDLSDLASDLGEDDLADAIDDVDIGVDSLHRVKFRAGFDAGRALVYGVAGAAYANLNVDADFADVDEDFDDWGYVLGAGTEVRMTDSVTLGAEVLYHKFDDLIDGDDLGTDDGLEAEIVTFQARVAYRF</sequence>
<dbReference type="InterPro" id="IPR027385">
    <property type="entry name" value="Beta-barrel_OMP"/>
</dbReference>
<evidence type="ECO:0000256" key="1">
    <source>
        <dbReference type="ARBA" id="ARBA00004370"/>
    </source>
</evidence>
<dbReference type="SUPFAM" id="SSF56925">
    <property type="entry name" value="OMPA-like"/>
    <property type="match status" value="1"/>
</dbReference>
<protein>
    <recommendedName>
        <fullName evidence="6">Outer membrane protein beta-barrel domain-containing protein</fullName>
    </recommendedName>
</protein>
<dbReference type="EMBL" id="ONZF01000006">
    <property type="protein sequence ID" value="SPJ25003.1"/>
    <property type="molecule type" value="Genomic_DNA"/>
</dbReference>
<comment type="subcellular location">
    <subcellularLocation>
        <location evidence="1">Membrane</location>
    </subcellularLocation>
</comment>
<evidence type="ECO:0000313" key="7">
    <source>
        <dbReference type="EMBL" id="SPJ25003.1"/>
    </source>
</evidence>
<accession>A0A2R8BY07</accession>
<dbReference type="Proteomes" id="UP000244912">
    <property type="component" value="Unassembled WGS sequence"/>
</dbReference>
<dbReference type="GO" id="GO:0016020">
    <property type="term" value="C:membrane"/>
    <property type="evidence" value="ECO:0007669"/>
    <property type="project" value="UniProtKB-SubCell"/>
</dbReference>
<feature type="chain" id="PRO_5015343089" description="Outer membrane protein beta-barrel domain-containing protein" evidence="5">
    <location>
        <begin position="21"/>
        <end position="233"/>
    </location>
</feature>
<dbReference type="Pfam" id="PF13505">
    <property type="entry name" value="OMP_b-brl"/>
    <property type="match status" value="1"/>
</dbReference>
<evidence type="ECO:0000259" key="6">
    <source>
        <dbReference type="Pfam" id="PF13505"/>
    </source>
</evidence>
<keyword evidence="3" id="KW-0472">Membrane</keyword>
<evidence type="ECO:0000256" key="4">
    <source>
        <dbReference type="ARBA" id="ARBA00038306"/>
    </source>
</evidence>
<evidence type="ECO:0000256" key="2">
    <source>
        <dbReference type="ARBA" id="ARBA00022729"/>
    </source>
</evidence>
<proteinExistence type="inferred from homology"/>
<dbReference type="AlphaFoldDB" id="A0A2R8BY07"/>
<dbReference type="InterPro" id="IPR051692">
    <property type="entry name" value="OMP-like"/>
</dbReference>
<reference evidence="7 8" key="1">
    <citation type="submission" date="2018-03" db="EMBL/GenBank/DDBJ databases">
        <authorList>
            <person name="Keele B.F."/>
        </authorList>
    </citation>
    <scope>NUCLEOTIDE SEQUENCE [LARGE SCALE GENOMIC DNA]</scope>
    <source>
        <strain evidence="7 8">CECT 8504</strain>
    </source>
</reference>
<dbReference type="RefSeq" id="WP_108894809.1">
    <property type="nucleotide sequence ID" value="NZ_ONZF01000006.1"/>
</dbReference>
<evidence type="ECO:0000256" key="5">
    <source>
        <dbReference type="SAM" id="SignalP"/>
    </source>
</evidence>
<dbReference type="PANTHER" id="PTHR34001:SF3">
    <property type="entry name" value="BLL7405 PROTEIN"/>
    <property type="match status" value="1"/>
</dbReference>
<keyword evidence="2 5" id="KW-0732">Signal</keyword>
<dbReference type="PANTHER" id="PTHR34001">
    <property type="entry name" value="BLL7405 PROTEIN"/>
    <property type="match status" value="1"/>
</dbReference>
<evidence type="ECO:0000256" key="3">
    <source>
        <dbReference type="ARBA" id="ARBA00023136"/>
    </source>
</evidence>
<keyword evidence="8" id="KW-1185">Reference proteome</keyword>
<feature type="signal peptide" evidence="5">
    <location>
        <begin position="1"/>
        <end position="20"/>
    </location>
</feature>
<name>A0A2R8BY07_9RHOB</name>
<gene>
    <name evidence="7" type="ORF">PAA8504_02846</name>
</gene>